<evidence type="ECO:0000313" key="8">
    <source>
        <dbReference type="Proteomes" id="UP000324021"/>
    </source>
</evidence>
<dbReference type="InterPro" id="IPR031803">
    <property type="entry name" value="BAT_GAF/HTH-assoc"/>
</dbReference>
<sequence>MLRIEFQVKLAGISSHLFDIDEPVKSIEIDNALPVSGDMVFLFLSVKFDSEVTVDRLSEELSSIEVVDVTQAELNPQIYYLGVMAQLSDASVLSLLTENQAIPHRIVGKNAHLEVMASVRDWNHLKEVADAIETEHGSLELLGTTQTDSIGFPLGSNKLKQSMSGKLSEEQLDVLETAYRMGYFKVPQEVTAEEIASELDISRSTLSARLRRVEHNFCALLFGPQE</sequence>
<dbReference type="PANTHER" id="PTHR34236:SF1">
    <property type="entry name" value="DIMETHYL SULFOXIDE REDUCTASE TRANSCRIPTIONAL ACTIVATOR"/>
    <property type="match status" value="1"/>
</dbReference>
<accession>A0A1G6ULJ6</accession>
<dbReference type="Proteomes" id="UP000324021">
    <property type="component" value="Unassembled WGS sequence"/>
</dbReference>
<organism evidence="5 8">
    <name type="scientific">Natrinema hispanicum</name>
    <dbReference type="NCBI Taxonomy" id="392421"/>
    <lineage>
        <taxon>Archaea</taxon>
        <taxon>Methanobacteriati</taxon>
        <taxon>Methanobacteriota</taxon>
        <taxon>Stenosarchaea group</taxon>
        <taxon>Halobacteria</taxon>
        <taxon>Halobacteriales</taxon>
        <taxon>Natrialbaceae</taxon>
        <taxon>Natrinema</taxon>
    </lineage>
</organism>
<evidence type="ECO:0000259" key="3">
    <source>
        <dbReference type="Pfam" id="PF04967"/>
    </source>
</evidence>
<evidence type="ECO:0000256" key="1">
    <source>
        <dbReference type="ARBA" id="ARBA00023015"/>
    </source>
</evidence>
<gene>
    <name evidence="6" type="ORF">SAMN04488694_1237</name>
    <name evidence="5" type="ORF">SAMN05192552_102233</name>
</gene>
<dbReference type="Pfam" id="PF15915">
    <property type="entry name" value="BAT"/>
    <property type="match status" value="1"/>
</dbReference>
<reference evidence="6" key="1">
    <citation type="submission" date="2016-10" db="EMBL/GenBank/DDBJ databases">
        <authorList>
            <person name="de Groot N.N."/>
        </authorList>
    </citation>
    <scope>NUCLEOTIDE SEQUENCE [LARGE SCALE GENOMIC DNA]</scope>
    <source>
        <strain evidence="6">CDM_6</strain>
    </source>
</reference>
<evidence type="ECO:0000313" key="6">
    <source>
        <dbReference type="EMBL" id="SET98409.1"/>
    </source>
</evidence>
<dbReference type="EMBL" id="FMZP01000022">
    <property type="protein sequence ID" value="SDD42159.1"/>
    <property type="molecule type" value="Genomic_DNA"/>
</dbReference>
<dbReference type="InterPro" id="IPR007050">
    <property type="entry name" value="HTH_bacterioopsin"/>
</dbReference>
<dbReference type="STRING" id="392421.SAMN04488694_1237"/>
<dbReference type="RefSeq" id="WP_139246230.1">
    <property type="nucleotide sequence ID" value="NZ_FMZP01000022.1"/>
</dbReference>
<keyword evidence="7" id="KW-1185">Reference proteome</keyword>
<protein>
    <submittedName>
        <fullName evidence="5">Predicted DNA binding protein, contains HTH domain</fullName>
    </submittedName>
</protein>
<dbReference type="Pfam" id="PF04967">
    <property type="entry name" value="HTH_10"/>
    <property type="match status" value="1"/>
</dbReference>
<evidence type="ECO:0000259" key="4">
    <source>
        <dbReference type="Pfam" id="PF15915"/>
    </source>
</evidence>
<dbReference type="EMBL" id="FOIC01000023">
    <property type="protein sequence ID" value="SET98409.1"/>
    <property type="molecule type" value="Genomic_DNA"/>
</dbReference>
<evidence type="ECO:0000256" key="2">
    <source>
        <dbReference type="ARBA" id="ARBA00023163"/>
    </source>
</evidence>
<evidence type="ECO:0000313" key="5">
    <source>
        <dbReference type="EMBL" id="SDD42159.1"/>
    </source>
</evidence>
<feature type="domain" description="Bacterioopsin transcriptional activator GAF and HTH associated" evidence="4">
    <location>
        <begin position="25"/>
        <end position="148"/>
    </location>
</feature>
<proteinExistence type="predicted"/>
<dbReference type="PANTHER" id="PTHR34236">
    <property type="entry name" value="DIMETHYL SULFOXIDE REDUCTASE TRANSCRIPTIONAL ACTIVATOR"/>
    <property type="match status" value="1"/>
</dbReference>
<keyword evidence="2" id="KW-0804">Transcription</keyword>
<name>A0A1G6ULJ6_9EURY</name>
<evidence type="ECO:0000313" key="7">
    <source>
        <dbReference type="Proteomes" id="UP000199320"/>
    </source>
</evidence>
<dbReference type="Proteomes" id="UP000199320">
    <property type="component" value="Unassembled WGS sequence"/>
</dbReference>
<dbReference type="AlphaFoldDB" id="A0A1G6ULJ6"/>
<feature type="domain" description="HTH bat-type" evidence="3">
    <location>
        <begin position="167"/>
        <end position="216"/>
    </location>
</feature>
<reference evidence="7 8" key="2">
    <citation type="submission" date="2016-10" db="EMBL/GenBank/DDBJ databases">
        <authorList>
            <person name="Varghese N."/>
            <person name="Submissions S."/>
        </authorList>
    </citation>
    <scope>NUCLEOTIDE SEQUENCE [LARGE SCALE GENOMIC DNA]</scope>
    <source>
        <strain evidence="5 8">CDM_1</strain>
        <strain evidence="7">CDM_6</strain>
    </source>
</reference>
<keyword evidence="1" id="KW-0805">Transcription regulation</keyword>